<name>A0A6J5PT43_9CAUD</name>
<evidence type="ECO:0000313" key="1">
    <source>
        <dbReference type="EMBL" id="CAB4173216.1"/>
    </source>
</evidence>
<dbReference type="EMBL" id="LR796899">
    <property type="protein sequence ID" value="CAB4173216.1"/>
    <property type="molecule type" value="Genomic_DNA"/>
</dbReference>
<proteinExistence type="predicted"/>
<sequence length="95" mass="10981">MNLCKNCAHYKKNADNIEASECTRKPQFSPISGHVLPTFCNLERAAWGTCKPEGVHFKPRELTMTESELDHEWARRMSRGEYDYDIFCRRLVAGS</sequence>
<reference evidence="1" key="1">
    <citation type="submission" date="2020-05" db="EMBL/GenBank/DDBJ databases">
        <authorList>
            <person name="Chiriac C."/>
            <person name="Salcher M."/>
            <person name="Ghai R."/>
            <person name="Kavagutti S V."/>
        </authorList>
    </citation>
    <scope>NUCLEOTIDE SEQUENCE</scope>
</reference>
<gene>
    <name evidence="1" type="ORF">UFOVP953_40</name>
</gene>
<organism evidence="1">
    <name type="scientific">uncultured Caudovirales phage</name>
    <dbReference type="NCBI Taxonomy" id="2100421"/>
    <lineage>
        <taxon>Viruses</taxon>
        <taxon>Duplodnaviria</taxon>
        <taxon>Heunggongvirae</taxon>
        <taxon>Uroviricota</taxon>
        <taxon>Caudoviricetes</taxon>
        <taxon>Peduoviridae</taxon>
        <taxon>Maltschvirus</taxon>
        <taxon>Maltschvirus maltsch</taxon>
    </lineage>
</organism>
<accession>A0A6J5PT43</accession>
<protein>
    <submittedName>
        <fullName evidence="1">Uncharacterized protein</fullName>
    </submittedName>
</protein>